<dbReference type="EMBL" id="ML994625">
    <property type="protein sequence ID" value="KAF2188034.1"/>
    <property type="molecule type" value="Genomic_DNA"/>
</dbReference>
<gene>
    <name evidence="1" type="ORF">K469DRAFT_477822</name>
</gene>
<keyword evidence="2" id="KW-1185">Reference proteome</keyword>
<dbReference type="OrthoDB" id="3795731at2759"/>
<organism evidence="1 2">
    <name type="scientific">Zopfia rhizophila CBS 207.26</name>
    <dbReference type="NCBI Taxonomy" id="1314779"/>
    <lineage>
        <taxon>Eukaryota</taxon>
        <taxon>Fungi</taxon>
        <taxon>Dikarya</taxon>
        <taxon>Ascomycota</taxon>
        <taxon>Pezizomycotina</taxon>
        <taxon>Dothideomycetes</taxon>
        <taxon>Dothideomycetes incertae sedis</taxon>
        <taxon>Zopfiaceae</taxon>
        <taxon>Zopfia</taxon>
    </lineage>
</organism>
<accession>A0A6A6E8A3</accession>
<sequence length="94" mass="10889">LKFTNHFEALPSDGPDNHAHIVDVPAFKDVMDEGERDIKVWDAVATMLFKISPDTLKTFLNPLTKTFKLVHKSKYTVWSTRLVIWKKEQEVFVS</sequence>
<feature type="non-terminal residue" evidence="1">
    <location>
        <position position="1"/>
    </location>
</feature>
<feature type="non-terminal residue" evidence="1">
    <location>
        <position position="94"/>
    </location>
</feature>
<evidence type="ECO:0000313" key="1">
    <source>
        <dbReference type="EMBL" id="KAF2188034.1"/>
    </source>
</evidence>
<protein>
    <submittedName>
        <fullName evidence="1">Uncharacterized protein</fullName>
    </submittedName>
</protein>
<proteinExistence type="predicted"/>
<dbReference type="Proteomes" id="UP000800200">
    <property type="component" value="Unassembled WGS sequence"/>
</dbReference>
<name>A0A6A6E8A3_9PEZI</name>
<evidence type="ECO:0000313" key="2">
    <source>
        <dbReference type="Proteomes" id="UP000800200"/>
    </source>
</evidence>
<reference evidence="1" key="1">
    <citation type="journal article" date="2020" name="Stud. Mycol.">
        <title>101 Dothideomycetes genomes: a test case for predicting lifestyles and emergence of pathogens.</title>
        <authorList>
            <person name="Haridas S."/>
            <person name="Albert R."/>
            <person name="Binder M."/>
            <person name="Bloem J."/>
            <person name="Labutti K."/>
            <person name="Salamov A."/>
            <person name="Andreopoulos B."/>
            <person name="Baker S."/>
            <person name="Barry K."/>
            <person name="Bills G."/>
            <person name="Bluhm B."/>
            <person name="Cannon C."/>
            <person name="Castanera R."/>
            <person name="Culley D."/>
            <person name="Daum C."/>
            <person name="Ezra D."/>
            <person name="Gonzalez J."/>
            <person name="Henrissat B."/>
            <person name="Kuo A."/>
            <person name="Liang C."/>
            <person name="Lipzen A."/>
            <person name="Lutzoni F."/>
            <person name="Magnuson J."/>
            <person name="Mondo S."/>
            <person name="Nolan M."/>
            <person name="Ohm R."/>
            <person name="Pangilinan J."/>
            <person name="Park H.-J."/>
            <person name="Ramirez L."/>
            <person name="Alfaro M."/>
            <person name="Sun H."/>
            <person name="Tritt A."/>
            <person name="Yoshinaga Y."/>
            <person name="Zwiers L.-H."/>
            <person name="Turgeon B."/>
            <person name="Goodwin S."/>
            <person name="Spatafora J."/>
            <person name="Crous P."/>
            <person name="Grigoriev I."/>
        </authorList>
    </citation>
    <scope>NUCLEOTIDE SEQUENCE</scope>
    <source>
        <strain evidence="1">CBS 207.26</strain>
    </source>
</reference>
<dbReference type="AlphaFoldDB" id="A0A6A6E8A3"/>